<dbReference type="Proteomes" id="UP000595897">
    <property type="component" value="Chromosome"/>
</dbReference>
<dbReference type="InterPro" id="IPR036366">
    <property type="entry name" value="PGBDSf"/>
</dbReference>
<dbReference type="Gene3D" id="1.10.101.10">
    <property type="entry name" value="PGBD-like superfamily/PGBD"/>
    <property type="match status" value="1"/>
</dbReference>
<organism evidence="2 3">
    <name type="scientific">Anaeromicropila herbilytica</name>
    <dbReference type="NCBI Taxonomy" id="2785025"/>
    <lineage>
        <taxon>Bacteria</taxon>
        <taxon>Bacillati</taxon>
        <taxon>Bacillota</taxon>
        <taxon>Clostridia</taxon>
        <taxon>Lachnospirales</taxon>
        <taxon>Lachnospiraceae</taxon>
        <taxon>Anaeromicropila</taxon>
    </lineage>
</organism>
<dbReference type="Pfam" id="PF01471">
    <property type="entry name" value="PG_binding_1"/>
    <property type="match status" value="1"/>
</dbReference>
<dbReference type="InterPro" id="IPR002477">
    <property type="entry name" value="Peptidoglycan-bd-like"/>
</dbReference>
<dbReference type="AlphaFoldDB" id="A0A7R7ICP0"/>
<proteinExistence type="predicted"/>
<evidence type="ECO:0000313" key="2">
    <source>
        <dbReference type="EMBL" id="BCN30139.1"/>
    </source>
</evidence>
<reference evidence="2 3" key="1">
    <citation type="submission" date="2020-11" db="EMBL/GenBank/DDBJ databases">
        <title>Draft genome sequencing of a Lachnospiraceae strain isolated from anoxic soil subjected to BSD treatment.</title>
        <authorList>
            <person name="Uek A."/>
            <person name="Tonouchi A."/>
        </authorList>
    </citation>
    <scope>NUCLEOTIDE SEQUENCE [LARGE SCALE GENOMIC DNA]</scope>
    <source>
        <strain evidence="2 3">TB5</strain>
    </source>
</reference>
<gene>
    <name evidence="2" type="ORF">bsdtb5_14340</name>
</gene>
<feature type="domain" description="Peptidoglycan binding-like" evidence="1">
    <location>
        <begin position="26"/>
        <end position="84"/>
    </location>
</feature>
<dbReference type="InterPro" id="IPR036365">
    <property type="entry name" value="PGBD-like_sf"/>
</dbReference>
<accession>A0A7R7ICP0</accession>
<dbReference type="EMBL" id="AP024169">
    <property type="protein sequence ID" value="BCN30139.1"/>
    <property type="molecule type" value="Genomic_DNA"/>
</dbReference>
<sequence>MYINTANEVSGVPSSWPGFNLTIGSSGDKVRQMQNQLNTIAGTYTLIPKVAADGKFGPKTAEAVKQFQQIFKLPATGIVDYPTWFKISEVYVGVSRIGELV</sequence>
<evidence type="ECO:0000313" key="3">
    <source>
        <dbReference type="Proteomes" id="UP000595897"/>
    </source>
</evidence>
<protein>
    <recommendedName>
        <fullName evidence="1">Peptidoglycan binding-like domain-containing protein</fullName>
    </recommendedName>
</protein>
<name>A0A7R7ICP0_9FIRM</name>
<dbReference type="SUPFAM" id="SSF47090">
    <property type="entry name" value="PGBD-like"/>
    <property type="match status" value="1"/>
</dbReference>
<dbReference type="KEGG" id="ahb:bsdtb5_14340"/>
<evidence type="ECO:0000259" key="1">
    <source>
        <dbReference type="Pfam" id="PF01471"/>
    </source>
</evidence>
<keyword evidence="3" id="KW-1185">Reference proteome</keyword>